<feature type="compositionally biased region" description="Basic and acidic residues" evidence="1">
    <location>
        <begin position="163"/>
        <end position="173"/>
    </location>
</feature>
<sequence length="1283" mass="138028">MAAVRAAKNRNKSSPQPPQPPVSPAPGTRKKPIAETAKQLGPSASNKRGSPGRPKKDAVKKKAQVVQSTPPVIEVDDDSSDDDSDSSSESSSSDDGRVEYIEDPPHPLDTPGVYKTLAKQPGAAKKVGQFKNSTQDEDEDDVALKSLASRRATSRAQKPTELTQEHPDAKEEVGASALRQKASPKGEGEGENKKKVAKKPPATSDSKAGNSSSKQSSKDSKSSGKKGKDVDVPSGDDGVGVKGGGQKSQPKVQAARSKKGNATNIAPGLSSATPSGSKEIEEGSESRSTDVKVPKRRGRKPKIAEKGTAPDVEMVDIVEETKEVLRKQAKSTRGKGGVGKTKSEAPGRPGKVGAEENMGASLDFSSLPGVHQEKKPYLRRRTKGSPTNDAVMAEKQVSDQETERLEERTEDSKDGQKEVQGPASRDAKAPAAEGIIIGSKGDDRDAGPKRGQSKKVAAAKAPASPSTKKRGGKAKTRAAEQPVGASKSDDSGAGPGKGQREQVEAVKAPASPSTRRRAGRLGSRNIEQNDGERIEAVSSPGRGGSANAAVEKKDSPVRKGLSGTPKRNGSSIVLEGKRGRTSSGRWLPRKAPKTTTTTAHAKTEETGSQGNGGSKDAGEFDQDFSFSAPDLSYDKTLGLGPDEKDDEPMETSDGHDNTVRHQEEKGIDATIPADLYPVENENGRAEENVSSDTAMEEAQSPTETRNQNREYASQHPMDRAPRAARRAQPKMDQGIAKPQTTDIVASRESQLGDAGGEEGTAPVLNTLQQTETDIPLPAMTDKDEPFQAMMLCQQLQRSYWDFADTQDDMIDRFLRLLRRRSNLNRLRSGNELLQAWASPDERQYLRRQKWCAEVNFARVELRRMQEHALEDFARKVSAAQESHVNTLGDFFLRTPQGEADEGMHDLSPESADALRRASLGFADIHNGHALGRGKDLMDSDTPHGNVRFSLPAGTARPSISSKHVRRQAGTPPMFSFPDASRQTPLHNAPSSEDRKAYDRPRGKTVPGHGSRSARATRKRRPVDVHPALSVENARSTSFGARQLLAKDATPGNVLLDSQEDEAQTKRDKGSALDVPFSQGSLPVAQENRVQNVGSTSASSEDLPLQPVGKNGAGLAPAKVKRKEKSQLALQANQRSIKKREDGDIGNGVLETGAKAGGSLRGKRHNEGTAGRDAKANQKAPRRRMPWGLGEKSVMLSDNTAVQKWIRNDFANLGNDFRSRAILKVCNRAGGITREDLYAILPFRKPTLMTRVNDMKTRGLLHEKRTANASETGNEDATTIYTTQ</sequence>
<feature type="compositionally biased region" description="Polar residues" evidence="1">
    <location>
        <begin position="688"/>
        <end position="711"/>
    </location>
</feature>
<feature type="region of interest" description="Disordered" evidence="1">
    <location>
        <begin position="326"/>
        <end position="742"/>
    </location>
</feature>
<proteinExistence type="predicted"/>
<feature type="compositionally biased region" description="Polar residues" evidence="1">
    <location>
        <begin position="980"/>
        <end position="990"/>
    </location>
</feature>
<feature type="compositionally biased region" description="Basic and acidic residues" evidence="1">
    <location>
        <begin position="991"/>
        <end position="1001"/>
    </location>
</feature>
<feature type="compositionally biased region" description="Basic and acidic residues" evidence="1">
    <location>
        <begin position="184"/>
        <end position="194"/>
    </location>
</feature>
<name>R7QG18_CHOCR</name>
<feature type="compositionally biased region" description="Basic and acidic residues" evidence="1">
    <location>
        <begin position="396"/>
        <end position="417"/>
    </location>
</feature>
<feature type="compositionally biased region" description="Basic and acidic residues" evidence="1">
    <location>
        <begin position="652"/>
        <end position="667"/>
    </location>
</feature>
<evidence type="ECO:0000256" key="1">
    <source>
        <dbReference type="SAM" id="MobiDB-lite"/>
    </source>
</evidence>
<reference evidence="3" key="1">
    <citation type="journal article" date="2013" name="Proc. Natl. Acad. Sci. U.S.A.">
        <title>Genome structure and metabolic features in the red seaweed Chondrus crispus shed light on evolution of the Archaeplastida.</title>
        <authorList>
            <person name="Collen J."/>
            <person name="Porcel B."/>
            <person name="Carre W."/>
            <person name="Ball S.G."/>
            <person name="Chaparro C."/>
            <person name="Tonon T."/>
            <person name="Barbeyron T."/>
            <person name="Michel G."/>
            <person name="Noel B."/>
            <person name="Valentin K."/>
            <person name="Elias M."/>
            <person name="Artiguenave F."/>
            <person name="Arun A."/>
            <person name="Aury J.M."/>
            <person name="Barbosa-Neto J.F."/>
            <person name="Bothwell J.H."/>
            <person name="Bouget F.Y."/>
            <person name="Brillet L."/>
            <person name="Cabello-Hurtado F."/>
            <person name="Capella-Gutierrez S."/>
            <person name="Charrier B."/>
            <person name="Cladiere L."/>
            <person name="Cock J.M."/>
            <person name="Coelho S.M."/>
            <person name="Colleoni C."/>
            <person name="Czjzek M."/>
            <person name="Da Silva C."/>
            <person name="Delage L."/>
            <person name="Denoeud F."/>
            <person name="Deschamps P."/>
            <person name="Dittami S.M."/>
            <person name="Gabaldon T."/>
            <person name="Gachon C.M."/>
            <person name="Groisillier A."/>
            <person name="Herve C."/>
            <person name="Jabbari K."/>
            <person name="Katinka M."/>
            <person name="Kloareg B."/>
            <person name="Kowalczyk N."/>
            <person name="Labadie K."/>
            <person name="Leblanc C."/>
            <person name="Lopez P.J."/>
            <person name="McLachlan D.H."/>
            <person name="Meslet-Cladiere L."/>
            <person name="Moustafa A."/>
            <person name="Nehr Z."/>
            <person name="Nyvall Collen P."/>
            <person name="Panaud O."/>
            <person name="Partensky F."/>
            <person name="Poulain J."/>
            <person name="Rensing S.A."/>
            <person name="Rousvoal S."/>
            <person name="Samson G."/>
            <person name="Symeonidi A."/>
            <person name="Weissenbach J."/>
            <person name="Zambounis A."/>
            <person name="Wincker P."/>
            <person name="Boyen C."/>
        </authorList>
    </citation>
    <scope>NUCLEOTIDE SEQUENCE [LARGE SCALE GENOMIC DNA]</scope>
    <source>
        <strain evidence="3">cv. Stackhouse</strain>
    </source>
</reference>
<dbReference type="Gramene" id="CDF36718">
    <property type="protein sequence ID" value="CDF36718"/>
    <property type="gene ID" value="CHC_T00005166001"/>
</dbReference>
<protein>
    <submittedName>
        <fullName evidence="2">Uncharacterized protein</fullName>
    </submittedName>
</protein>
<dbReference type="Proteomes" id="UP000012073">
    <property type="component" value="Unassembled WGS sequence"/>
</dbReference>
<feature type="compositionally biased region" description="Basic and acidic residues" evidence="1">
    <location>
        <begin position="278"/>
        <end position="293"/>
    </location>
</feature>
<feature type="compositionally biased region" description="Gly residues" evidence="1">
    <location>
        <begin position="237"/>
        <end position="246"/>
    </location>
</feature>
<evidence type="ECO:0000313" key="3">
    <source>
        <dbReference type="Proteomes" id="UP000012073"/>
    </source>
</evidence>
<feature type="compositionally biased region" description="Pro residues" evidence="1">
    <location>
        <begin position="15"/>
        <end position="24"/>
    </location>
</feature>
<organism evidence="2 3">
    <name type="scientific">Chondrus crispus</name>
    <name type="common">Carrageen Irish moss</name>
    <name type="synonym">Polymorpha crispa</name>
    <dbReference type="NCBI Taxonomy" id="2769"/>
    <lineage>
        <taxon>Eukaryota</taxon>
        <taxon>Rhodophyta</taxon>
        <taxon>Florideophyceae</taxon>
        <taxon>Rhodymeniophycidae</taxon>
        <taxon>Gigartinales</taxon>
        <taxon>Gigartinaceae</taxon>
        <taxon>Chondrus</taxon>
    </lineage>
</organism>
<dbReference type="GeneID" id="17324275"/>
<feature type="region of interest" description="Disordered" evidence="1">
    <location>
        <begin position="1"/>
        <end position="311"/>
    </location>
</feature>
<dbReference type="OMA" id="ACAYDTC"/>
<gene>
    <name evidence="2" type="ORF">CHC_T00005166001</name>
</gene>
<feature type="compositionally biased region" description="Basic and acidic residues" evidence="1">
    <location>
        <begin position="1164"/>
        <end position="1175"/>
    </location>
</feature>
<feature type="compositionally biased region" description="Polar residues" evidence="1">
    <location>
        <begin position="1087"/>
        <end position="1099"/>
    </location>
</feature>
<keyword evidence="3" id="KW-1185">Reference proteome</keyword>
<feature type="compositionally biased region" description="Acidic residues" evidence="1">
    <location>
        <begin position="74"/>
        <end position="86"/>
    </location>
</feature>
<feature type="compositionally biased region" description="Basic and acidic residues" evidence="1">
    <location>
        <begin position="216"/>
        <end position="231"/>
    </location>
</feature>
<feature type="compositionally biased region" description="Polar residues" evidence="1">
    <location>
        <begin position="260"/>
        <end position="274"/>
    </location>
</feature>
<accession>R7QG18</accession>
<feature type="region of interest" description="Disordered" evidence="1">
    <location>
        <begin position="933"/>
        <end position="1030"/>
    </location>
</feature>
<feature type="region of interest" description="Disordered" evidence="1">
    <location>
        <begin position="1150"/>
        <end position="1181"/>
    </location>
</feature>
<feature type="compositionally biased region" description="Basic and acidic residues" evidence="1">
    <location>
        <begin position="94"/>
        <end position="106"/>
    </location>
</feature>
<feature type="compositionally biased region" description="Basic residues" evidence="1">
    <location>
        <begin position="467"/>
        <end position="476"/>
    </location>
</feature>
<feature type="compositionally biased region" description="Low complexity" evidence="1">
    <location>
        <begin position="199"/>
        <end position="215"/>
    </location>
</feature>
<feature type="region of interest" description="Disordered" evidence="1">
    <location>
        <begin position="1059"/>
        <end position="1124"/>
    </location>
</feature>
<dbReference type="RefSeq" id="XP_005716537.1">
    <property type="nucleotide sequence ID" value="XM_005716480.1"/>
</dbReference>
<evidence type="ECO:0000313" key="2">
    <source>
        <dbReference type="EMBL" id="CDF36718.1"/>
    </source>
</evidence>
<feature type="compositionally biased region" description="Low complexity" evidence="1">
    <location>
        <begin position="454"/>
        <end position="466"/>
    </location>
</feature>
<dbReference type="EMBL" id="HG001799">
    <property type="protein sequence ID" value="CDF36718.1"/>
    <property type="molecule type" value="Genomic_DNA"/>
</dbReference>
<dbReference type="KEGG" id="ccp:CHC_T00005166001"/>